<evidence type="ECO:0000313" key="2">
    <source>
        <dbReference type="WBParaSite" id="nRc.2.0.1.t40368-RA"/>
    </source>
</evidence>
<dbReference type="WBParaSite" id="nRc.2.0.1.t40368-RA">
    <property type="protein sequence ID" value="nRc.2.0.1.t40368-RA"/>
    <property type="gene ID" value="nRc.2.0.1.g40368"/>
</dbReference>
<accession>A0A915KRS7</accession>
<protein>
    <submittedName>
        <fullName evidence="2">Uncharacterized protein</fullName>
    </submittedName>
</protein>
<evidence type="ECO:0000313" key="1">
    <source>
        <dbReference type="Proteomes" id="UP000887565"/>
    </source>
</evidence>
<dbReference type="Proteomes" id="UP000887565">
    <property type="component" value="Unplaced"/>
</dbReference>
<proteinExistence type="predicted"/>
<dbReference type="AlphaFoldDB" id="A0A915KRS7"/>
<reference evidence="2" key="1">
    <citation type="submission" date="2022-11" db="UniProtKB">
        <authorList>
            <consortium name="WormBaseParasite"/>
        </authorList>
    </citation>
    <scope>IDENTIFICATION</scope>
</reference>
<name>A0A915KRS7_ROMCU</name>
<keyword evidence="1" id="KW-1185">Reference proteome</keyword>
<organism evidence="1 2">
    <name type="scientific">Romanomermis culicivorax</name>
    <name type="common">Nematode worm</name>
    <dbReference type="NCBI Taxonomy" id="13658"/>
    <lineage>
        <taxon>Eukaryota</taxon>
        <taxon>Metazoa</taxon>
        <taxon>Ecdysozoa</taxon>
        <taxon>Nematoda</taxon>
        <taxon>Enoplea</taxon>
        <taxon>Dorylaimia</taxon>
        <taxon>Mermithida</taxon>
        <taxon>Mermithoidea</taxon>
        <taxon>Mermithidae</taxon>
        <taxon>Romanomermis</taxon>
    </lineage>
</organism>
<sequence length="74" mass="8722">MIKQRVFHAGRRVPLKRRKSDRTITKQRIDDESGPFFGPSQLLYGPAQELGFYEYTMKSTILMKNHSYPELTLF</sequence>